<keyword evidence="7" id="KW-0496">Mitochondrion</keyword>
<organism evidence="11 12">
    <name type="scientific">Plectus sambesii</name>
    <dbReference type="NCBI Taxonomy" id="2011161"/>
    <lineage>
        <taxon>Eukaryota</taxon>
        <taxon>Metazoa</taxon>
        <taxon>Ecdysozoa</taxon>
        <taxon>Nematoda</taxon>
        <taxon>Chromadorea</taxon>
        <taxon>Plectida</taxon>
        <taxon>Plectina</taxon>
        <taxon>Plectoidea</taxon>
        <taxon>Plectidae</taxon>
        <taxon>Plectus</taxon>
    </lineage>
</organism>
<dbReference type="InterPro" id="IPR049316">
    <property type="entry name" value="GDC-P_C"/>
</dbReference>
<dbReference type="InterPro" id="IPR003437">
    <property type="entry name" value="GcvP"/>
</dbReference>
<evidence type="ECO:0000256" key="7">
    <source>
        <dbReference type="RuleBase" id="RU364056"/>
    </source>
</evidence>
<dbReference type="WBParaSite" id="PSAMB.scaffold2260size24268.g17102.t1">
    <property type="protein sequence ID" value="PSAMB.scaffold2260size24268.g17102.t1"/>
    <property type="gene ID" value="PSAMB.scaffold2260size24268.g17102"/>
</dbReference>
<comment type="subunit">
    <text evidence="7">The glycine cleavage system is composed of four proteins: P, T, L and H.</text>
</comment>
<evidence type="ECO:0000256" key="6">
    <source>
        <dbReference type="PIRSR" id="PIRSR603437-50"/>
    </source>
</evidence>
<keyword evidence="3 6" id="KW-0663">Pyridoxal phosphate</keyword>
<dbReference type="PANTHER" id="PTHR11773">
    <property type="entry name" value="GLYCINE DEHYDROGENASE, DECARBOXYLATING"/>
    <property type="match status" value="1"/>
</dbReference>
<dbReference type="InterPro" id="IPR049315">
    <property type="entry name" value="GDC-P_N"/>
</dbReference>
<dbReference type="FunFam" id="3.40.640.10:FF:000005">
    <property type="entry name" value="Glycine dehydrogenase (decarboxylating), mitochondrial"/>
    <property type="match status" value="1"/>
</dbReference>
<comment type="subcellular location">
    <subcellularLocation>
        <location evidence="7">Mitochondrion</location>
    </subcellularLocation>
</comment>
<dbReference type="Proteomes" id="UP000887566">
    <property type="component" value="Unplaced"/>
</dbReference>
<dbReference type="Gene3D" id="3.90.1150.10">
    <property type="entry name" value="Aspartate Aminotransferase, domain 1"/>
    <property type="match status" value="1"/>
</dbReference>
<dbReference type="GO" id="GO:0005960">
    <property type="term" value="C:glycine cleavage complex"/>
    <property type="evidence" value="ECO:0007669"/>
    <property type="project" value="TreeGrafter"/>
</dbReference>
<dbReference type="GO" id="GO:0016594">
    <property type="term" value="F:glycine binding"/>
    <property type="evidence" value="ECO:0007669"/>
    <property type="project" value="TreeGrafter"/>
</dbReference>
<dbReference type="InterPro" id="IPR015422">
    <property type="entry name" value="PyrdxlP-dep_Trfase_small"/>
</dbReference>
<dbReference type="GO" id="GO:0005739">
    <property type="term" value="C:mitochondrion"/>
    <property type="evidence" value="ECO:0007669"/>
    <property type="project" value="UniProtKB-SubCell"/>
</dbReference>
<evidence type="ECO:0000259" key="9">
    <source>
        <dbReference type="Pfam" id="PF02347"/>
    </source>
</evidence>
<name>A0A914VN68_9BILA</name>
<evidence type="ECO:0000313" key="12">
    <source>
        <dbReference type="WBParaSite" id="PSAMB.scaffold2260size24268.g17102.t1"/>
    </source>
</evidence>
<dbReference type="Pfam" id="PF02347">
    <property type="entry name" value="GDC-P"/>
    <property type="match status" value="2"/>
</dbReference>
<dbReference type="NCBIfam" id="TIGR00461">
    <property type="entry name" value="gcvP"/>
    <property type="match status" value="1"/>
</dbReference>
<feature type="region of interest" description="Disordered" evidence="8">
    <location>
        <begin position="58"/>
        <end position="80"/>
    </location>
</feature>
<dbReference type="Pfam" id="PF21478">
    <property type="entry name" value="GcvP2_C"/>
    <property type="match status" value="1"/>
</dbReference>
<proteinExistence type="inferred from homology"/>
<dbReference type="Gene3D" id="3.40.640.10">
    <property type="entry name" value="Type I PLP-dependent aspartate aminotransferase-like (Major domain)"/>
    <property type="match status" value="2"/>
</dbReference>
<comment type="similarity">
    <text evidence="2 7">Belongs to the GcvP family.</text>
</comment>
<evidence type="ECO:0000256" key="3">
    <source>
        <dbReference type="ARBA" id="ARBA00022898"/>
    </source>
</evidence>
<feature type="compositionally biased region" description="Low complexity" evidence="8">
    <location>
        <begin position="60"/>
        <end position="72"/>
    </location>
</feature>
<feature type="domain" description="Glycine cleavage system P-protein N-terminal" evidence="9">
    <location>
        <begin position="118"/>
        <end position="544"/>
    </location>
</feature>
<evidence type="ECO:0000259" key="10">
    <source>
        <dbReference type="Pfam" id="PF21478"/>
    </source>
</evidence>
<feature type="domain" description="Glycine dehydrogenase C-terminal" evidence="10">
    <location>
        <begin position="883"/>
        <end position="1000"/>
    </location>
</feature>
<feature type="domain" description="Glycine cleavage system P-protein N-terminal" evidence="9">
    <location>
        <begin position="583"/>
        <end position="841"/>
    </location>
</feature>
<evidence type="ECO:0000256" key="5">
    <source>
        <dbReference type="ARBA" id="ARBA00049026"/>
    </source>
</evidence>
<protein>
    <recommendedName>
        <fullName evidence="7">Glycine cleavage system P protein</fullName>
        <ecNumber evidence="7">1.4.4.2</ecNumber>
    </recommendedName>
</protein>
<dbReference type="FunFam" id="3.40.640.10:FF:000007">
    <property type="entry name" value="glycine dehydrogenase (Decarboxylating), mitochondrial"/>
    <property type="match status" value="1"/>
</dbReference>
<sequence>MNERSLPVEPPFVAQCAALCKLRHQSPTEEPVAWAMGCHAPEFSPIFQLSFNLGRSALDQRAQQQAASPPSAHHLPSRRNMLPARLRRTAVLLKRHVRLLATKTPGGRLVHEGDDFSRRHIGPGPEEQQQMLQTLGFKSLDELTDTAVPAAIRFRSDMNLPAPLDEHRMLRELREIALKNDVWKSYIGIGYSDCIVPPAIQRNILENSGWVTQYTPYQAEISQGRMESLVNFQTMIADLTGLPTSNASLLDESTACAEAMTLCYRSTKRNVFLADPMLHPQNTALLHTRAEPLGLKVEPLDLANPAFTPEVSGIIIQYPNTEGSIEDIKQLIAKAHANKTLVVVVCDLLASTLLTPPGELGADVAVGSAQRFGVPLGYGGPHAAFLSVANNDGRNTLARIMPGRVVGVTKDSNGNKAYRLALQTREQHIRRDKATSNICTAQALLANMAAMYAVYHGPGRLRRIAENIHKSTSYLAKQLTDAGHKVVHKVYFDTLKVIPKDLNAVKKRAQEHRINLRYYSDGAVGVALDETTGARELKDLLSVFGATAADEETIKAAVVDSSGPLLERKELHRQTPFLTHPNFNSYHSETQLVRYMKKLENKDVSLVHSMIPLGSCTMKLNASAELMPVSWPEFGGLHPFVPREQAKGYSILFENLERWLCEITGYDNLSLQPNSGAQGEYAGLLAIRNYLHSIGQDARDVCLIPSSAHGTNPASAQMAKMKIVPVGADKHGNIDWKDLTAKVDKYSKNLAAIMVTYPSTHGVFESSIVDVCQKIHDNGGQVYLDGANLNAQVGLARPGDYGSDVSHLNLHKTFCIPHGGGGPGMGPIGVKKHLAPFLPGHPVIPLKGCDGPPVSAAPWGSSSILPITWAYIRMMGAAGLTRASQVAILNANYMAKRLEGAYNTVYRSKEGLVAHEFIIDCKDFKKSADIEVVDIAKRLMDYGFHSPTMSWPVHNCLMIEPTESEDKAELDRLCDALLAIREEITMIEQGKLDRTVNPLK</sequence>
<evidence type="ECO:0000313" key="11">
    <source>
        <dbReference type="Proteomes" id="UP000887566"/>
    </source>
</evidence>
<dbReference type="GO" id="GO:0030170">
    <property type="term" value="F:pyridoxal phosphate binding"/>
    <property type="evidence" value="ECO:0007669"/>
    <property type="project" value="TreeGrafter"/>
</dbReference>
<dbReference type="InterPro" id="IPR015421">
    <property type="entry name" value="PyrdxlP-dep_Trfase_major"/>
</dbReference>
<comment type="function">
    <text evidence="7">The glycine cleavage system catalyzes the degradation of glycine.</text>
</comment>
<dbReference type="SUPFAM" id="SSF53383">
    <property type="entry name" value="PLP-dependent transferases"/>
    <property type="match status" value="2"/>
</dbReference>
<dbReference type="CDD" id="cd00613">
    <property type="entry name" value="GDC-P"/>
    <property type="match status" value="2"/>
</dbReference>
<dbReference type="EC" id="1.4.4.2" evidence="7"/>
<accession>A0A914VN68</accession>
<comment type="catalytic activity">
    <reaction evidence="5 7">
        <text>N(6)-[(R)-lipoyl]-L-lysyl-[glycine-cleavage complex H protein] + glycine + H(+) = N(6)-[(R)-S(8)-aminomethyldihydrolipoyl]-L-lysyl-[glycine-cleavage complex H protein] + CO2</text>
        <dbReference type="Rhea" id="RHEA:24304"/>
        <dbReference type="Rhea" id="RHEA-COMP:10494"/>
        <dbReference type="Rhea" id="RHEA-COMP:10495"/>
        <dbReference type="ChEBI" id="CHEBI:15378"/>
        <dbReference type="ChEBI" id="CHEBI:16526"/>
        <dbReference type="ChEBI" id="CHEBI:57305"/>
        <dbReference type="ChEBI" id="CHEBI:83099"/>
        <dbReference type="ChEBI" id="CHEBI:83143"/>
        <dbReference type="EC" id="1.4.4.2"/>
    </reaction>
</comment>
<dbReference type="FunFam" id="3.90.1150.10:FF:000007">
    <property type="entry name" value="Glycine dehydrogenase (decarboxylating), mitochondrial"/>
    <property type="match status" value="1"/>
</dbReference>
<keyword evidence="11" id="KW-1185">Reference proteome</keyword>
<dbReference type="InterPro" id="IPR015424">
    <property type="entry name" value="PyrdxlP-dep_Trfase"/>
</dbReference>
<dbReference type="InterPro" id="IPR020581">
    <property type="entry name" value="GDC_P"/>
</dbReference>
<evidence type="ECO:0000256" key="4">
    <source>
        <dbReference type="ARBA" id="ARBA00023002"/>
    </source>
</evidence>
<feature type="modified residue" description="N6-(pyridoxal phosphate)lysine" evidence="6">
    <location>
        <position position="812"/>
    </location>
</feature>
<evidence type="ECO:0000256" key="8">
    <source>
        <dbReference type="SAM" id="MobiDB-lite"/>
    </source>
</evidence>
<evidence type="ECO:0000256" key="1">
    <source>
        <dbReference type="ARBA" id="ARBA00001933"/>
    </source>
</evidence>
<dbReference type="AlphaFoldDB" id="A0A914VN68"/>
<comment type="cofactor">
    <cofactor evidence="1 6 7">
        <name>pyridoxal 5'-phosphate</name>
        <dbReference type="ChEBI" id="CHEBI:597326"/>
    </cofactor>
</comment>
<dbReference type="GO" id="GO:0019464">
    <property type="term" value="P:glycine decarboxylation via glycine cleavage system"/>
    <property type="evidence" value="ECO:0007669"/>
    <property type="project" value="TreeGrafter"/>
</dbReference>
<reference evidence="12" key="1">
    <citation type="submission" date="2022-11" db="UniProtKB">
        <authorList>
            <consortium name="WormBaseParasite"/>
        </authorList>
    </citation>
    <scope>IDENTIFICATION</scope>
</reference>
<dbReference type="GO" id="GO:0004375">
    <property type="term" value="F:glycine dehydrogenase (decarboxylating) activity"/>
    <property type="evidence" value="ECO:0007669"/>
    <property type="project" value="UniProtKB-UniRule"/>
</dbReference>
<evidence type="ECO:0000256" key="2">
    <source>
        <dbReference type="ARBA" id="ARBA00010756"/>
    </source>
</evidence>
<keyword evidence="7" id="KW-0809">Transit peptide</keyword>
<dbReference type="PANTHER" id="PTHR11773:SF1">
    <property type="entry name" value="GLYCINE DEHYDROGENASE (DECARBOXYLATING), MITOCHONDRIAL"/>
    <property type="match status" value="1"/>
</dbReference>
<keyword evidence="4 7" id="KW-0560">Oxidoreductase</keyword>